<dbReference type="GO" id="GO:0003723">
    <property type="term" value="F:RNA binding"/>
    <property type="evidence" value="ECO:0007669"/>
    <property type="project" value="UniProtKB-UniRule"/>
</dbReference>
<dbReference type="CDD" id="cd12614">
    <property type="entry name" value="RRM1_PUB1"/>
    <property type="match status" value="1"/>
</dbReference>
<gene>
    <name evidence="4" type="ORF">BU24DRAFT_410714</name>
</gene>
<name>A0A6A5XQJ6_9PLEO</name>
<feature type="compositionally biased region" description="Polar residues" evidence="2">
    <location>
        <begin position="42"/>
        <end position="56"/>
    </location>
</feature>
<feature type="region of interest" description="Disordered" evidence="2">
    <location>
        <begin position="372"/>
        <end position="500"/>
    </location>
</feature>
<dbReference type="PROSITE" id="PS50102">
    <property type="entry name" value="RRM"/>
    <property type="match status" value="3"/>
</dbReference>
<dbReference type="FunFam" id="3.30.70.330:FF:000134">
    <property type="entry name" value="Nuclear and cytoplasmic polyadenylated rna-binding pub1"/>
    <property type="match status" value="1"/>
</dbReference>
<dbReference type="SMART" id="SM00360">
    <property type="entry name" value="RRM"/>
    <property type="match status" value="3"/>
</dbReference>
<keyword evidence="5" id="KW-1185">Reference proteome</keyword>
<keyword evidence="1" id="KW-0694">RNA-binding</keyword>
<feature type="compositionally biased region" description="Low complexity" evidence="2">
    <location>
        <begin position="455"/>
        <end position="467"/>
    </location>
</feature>
<dbReference type="PANTHER" id="PTHR48038:SF1">
    <property type="entry name" value="RIBONUCLEOPROTEIN RB97D"/>
    <property type="match status" value="1"/>
</dbReference>
<feature type="compositionally biased region" description="Low complexity" evidence="2">
    <location>
        <begin position="477"/>
        <end position="493"/>
    </location>
</feature>
<accession>A0A6A5XQJ6</accession>
<dbReference type="SUPFAM" id="SSF54928">
    <property type="entry name" value="RNA-binding domain, RBD"/>
    <property type="match status" value="3"/>
</dbReference>
<dbReference type="InterPro" id="IPR003954">
    <property type="entry name" value="RRM_euk-type"/>
</dbReference>
<dbReference type="GeneID" id="54283403"/>
<proteinExistence type="predicted"/>
<dbReference type="InterPro" id="IPR035979">
    <property type="entry name" value="RBD_domain_sf"/>
</dbReference>
<dbReference type="CDD" id="cd12622">
    <property type="entry name" value="RRM3_PUB1"/>
    <property type="match status" value="1"/>
</dbReference>
<evidence type="ECO:0000259" key="3">
    <source>
        <dbReference type="PROSITE" id="PS50102"/>
    </source>
</evidence>
<evidence type="ECO:0000256" key="1">
    <source>
        <dbReference type="PROSITE-ProRule" id="PRU00176"/>
    </source>
</evidence>
<dbReference type="PANTHER" id="PTHR48038">
    <property type="entry name" value="RIBONUCLEOPROTEIN RB97D"/>
    <property type="match status" value="1"/>
</dbReference>
<dbReference type="InterPro" id="IPR000504">
    <property type="entry name" value="RRM_dom"/>
</dbReference>
<protein>
    <submittedName>
        <fullName evidence="4">Nuclear and cytoplasmic polyadenylated RNA-binding protein pub1</fullName>
    </submittedName>
</protein>
<evidence type="ECO:0000313" key="5">
    <source>
        <dbReference type="Proteomes" id="UP000799778"/>
    </source>
</evidence>
<dbReference type="EMBL" id="ML978070">
    <property type="protein sequence ID" value="KAF2015031.1"/>
    <property type="molecule type" value="Genomic_DNA"/>
</dbReference>
<dbReference type="InterPro" id="IPR012677">
    <property type="entry name" value="Nucleotide-bd_a/b_plait_sf"/>
</dbReference>
<feature type="domain" description="RRM" evidence="3">
    <location>
        <begin position="82"/>
        <end position="164"/>
    </location>
</feature>
<dbReference type="Gene3D" id="3.30.70.330">
    <property type="match status" value="3"/>
</dbReference>
<dbReference type="Proteomes" id="UP000799778">
    <property type="component" value="Unassembled WGS sequence"/>
</dbReference>
<feature type="compositionally biased region" description="Polar residues" evidence="2">
    <location>
        <begin position="388"/>
        <end position="407"/>
    </location>
</feature>
<organism evidence="4 5">
    <name type="scientific">Aaosphaeria arxii CBS 175.79</name>
    <dbReference type="NCBI Taxonomy" id="1450172"/>
    <lineage>
        <taxon>Eukaryota</taxon>
        <taxon>Fungi</taxon>
        <taxon>Dikarya</taxon>
        <taxon>Ascomycota</taxon>
        <taxon>Pezizomycotina</taxon>
        <taxon>Dothideomycetes</taxon>
        <taxon>Pleosporomycetidae</taxon>
        <taxon>Pleosporales</taxon>
        <taxon>Pleosporales incertae sedis</taxon>
        <taxon>Aaosphaeria</taxon>
    </lineage>
</organism>
<feature type="compositionally biased region" description="Basic residues" evidence="2">
    <location>
        <begin position="422"/>
        <end position="431"/>
    </location>
</feature>
<feature type="domain" description="RRM" evidence="3">
    <location>
        <begin position="303"/>
        <end position="375"/>
    </location>
</feature>
<feature type="region of interest" description="Disordered" evidence="2">
    <location>
        <begin position="1"/>
        <end position="76"/>
    </location>
</feature>
<dbReference type="AlphaFoldDB" id="A0A6A5XQJ6"/>
<reference evidence="4" key="1">
    <citation type="journal article" date="2020" name="Stud. Mycol.">
        <title>101 Dothideomycetes genomes: a test case for predicting lifestyles and emergence of pathogens.</title>
        <authorList>
            <person name="Haridas S."/>
            <person name="Albert R."/>
            <person name="Binder M."/>
            <person name="Bloem J."/>
            <person name="Labutti K."/>
            <person name="Salamov A."/>
            <person name="Andreopoulos B."/>
            <person name="Baker S."/>
            <person name="Barry K."/>
            <person name="Bills G."/>
            <person name="Bluhm B."/>
            <person name="Cannon C."/>
            <person name="Castanera R."/>
            <person name="Culley D."/>
            <person name="Daum C."/>
            <person name="Ezra D."/>
            <person name="Gonzalez J."/>
            <person name="Henrissat B."/>
            <person name="Kuo A."/>
            <person name="Liang C."/>
            <person name="Lipzen A."/>
            <person name="Lutzoni F."/>
            <person name="Magnuson J."/>
            <person name="Mondo S."/>
            <person name="Nolan M."/>
            <person name="Ohm R."/>
            <person name="Pangilinan J."/>
            <person name="Park H.-J."/>
            <person name="Ramirez L."/>
            <person name="Alfaro M."/>
            <person name="Sun H."/>
            <person name="Tritt A."/>
            <person name="Yoshinaga Y."/>
            <person name="Zwiers L.-H."/>
            <person name="Turgeon B."/>
            <person name="Goodwin S."/>
            <person name="Spatafora J."/>
            <person name="Crous P."/>
            <person name="Grigoriev I."/>
        </authorList>
    </citation>
    <scope>NUCLEOTIDE SEQUENCE</scope>
    <source>
        <strain evidence="4">CBS 175.79</strain>
    </source>
</reference>
<dbReference type="CDD" id="cd12619">
    <property type="entry name" value="RRM2_PUB1"/>
    <property type="match status" value="1"/>
</dbReference>
<dbReference type="RefSeq" id="XP_033383370.1">
    <property type="nucleotide sequence ID" value="XM_033526006.1"/>
</dbReference>
<dbReference type="SMART" id="SM00361">
    <property type="entry name" value="RRM_1"/>
    <property type="match status" value="3"/>
</dbReference>
<dbReference type="Pfam" id="PF00076">
    <property type="entry name" value="RRM_1"/>
    <property type="match status" value="3"/>
</dbReference>
<sequence>MADPSTSAAQMPPPSASTGAPGYDGNAQGQQQHMPPPPLAIPQNTNPIPTAISSPMSGGVISPTSGGPGYQARRAAPEPNKRALYVGGLDPRVTEDVLRQIFETTGHVQNVKIIPDKNVTDPSAKGFNYGFVEYDDPGAAERAMSTLNGRRVHNTEIRVNWAYQSNNTAKEDTSNHFHVFVGDLSNEVNDEVLLQAFSTFGPVSEARVMWDMKTGRSRGYGFVAFRDRADADRALSSMDGEWLGSRAIRVNWANQKGQPSISQQQAMAAMGMTPTTPFGHHHFPTHGVQSYDMVVSQTPQWQTTCYVGNLTPYTSQSDLVPLFQNFGYVTETRFQSDRGFAFIKMDTHENAAMAICQLNGYNVNGRPLKCSWGKDRPPTGQFEGYSPAGQNPNSAGPSPYTPNQYFPQYNGPGGPMSPQGERHKRKLRYRKANALAGPSPGGQPFGQNQAGFGGPAMAQPYQPQMPGSAGGYGRGGQPQQQWGQPNQGNFNQNGFGGYQG</sequence>
<dbReference type="OrthoDB" id="8093034at2759"/>
<dbReference type="FunFam" id="3.30.70.330:FF:000224">
    <property type="entry name" value="Nuclear and cytoplasmic polyadenylated RNA-binding protein"/>
    <property type="match status" value="1"/>
</dbReference>
<evidence type="ECO:0000313" key="4">
    <source>
        <dbReference type="EMBL" id="KAF2015031.1"/>
    </source>
</evidence>
<evidence type="ECO:0000256" key="2">
    <source>
        <dbReference type="SAM" id="MobiDB-lite"/>
    </source>
</evidence>
<feature type="domain" description="RRM" evidence="3">
    <location>
        <begin position="177"/>
        <end position="255"/>
    </location>
</feature>
<dbReference type="FunFam" id="3.30.70.330:FF:000117">
    <property type="entry name" value="Nuclear and cytoplasmic polyadenylated RNA-binding protein"/>
    <property type="match status" value="1"/>
</dbReference>